<gene>
    <name evidence="1" type="ORF">L195_g006893</name>
</gene>
<proteinExistence type="predicted"/>
<evidence type="ECO:0000313" key="2">
    <source>
        <dbReference type="Proteomes" id="UP000236291"/>
    </source>
</evidence>
<dbReference type="EMBL" id="ASHM01003739">
    <property type="protein sequence ID" value="PNY10319.1"/>
    <property type="molecule type" value="Genomic_DNA"/>
</dbReference>
<accession>A0A2K3P4W8</accession>
<dbReference type="Proteomes" id="UP000236291">
    <property type="component" value="Unassembled WGS sequence"/>
</dbReference>
<evidence type="ECO:0000313" key="1">
    <source>
        <dbReference type="EMBL" id="PNY10319.1"/>
    </source>
</evidence>
<reference evidence="1 2" key="1">
    <citation type="journal article" date="2014" name="Am. J. Bot.">
        <title>Genome assembly and annotation for red clover (Trifolium pratense; Fabaceae).</title>
        <authorList>
            <person name="Istvanek J."/>
            <person name="Jaros M."/>
            <person name="Krenek A."/>
            <person name="Repkova J."/>
        </authorList>
    </citation>
    <scope>NUCLEOTIDE SEQUENCE [LARGE SCALE GENOMIC DNA]</scope>
    <source>
        <strain evidence="2">cv. Tatra</strain>
        <tissue evidence="1">Young leaves</tissue>
    </source>
</reference>
<name>A0A2K3P4W8_TRIPR</name>
<protein>
    <submittedName>
        <fullName evidence="1">Pleiotropic drug resistance protein 1-like</fullName>
    </submittedName>
</protein>
<dbReference type="Pfam" id="PF14223">
    <property type="entry name" value="Retrotran_gag_2"/>
    <property type="match status" value="1"/>
</dbReference>
<reference evidence="1 2" key="2">
    <citation type="journal article" date="2017" name="Front. Plant Sci.">
        <title>Gene Classification and Mining of Molecular Markers Useful in Red Clover (Trifolium pratense) Breeding.</title>
        <authorList>
            <person name="Istvanek J."/>
            <person name="Dluhosova J."/>
            <person name="Dluhos P."/>
            <person name="Patkova L."/>
            <person name="Nedelnik J."/>
            <person name="Repkova J."/>
        </authorList>
    </citation>
    <scope>NUCLEOTIDE SEQUENCE [LARGE SCALE GENOMIC DNA]</scope>
    <source>
        <strain evidence="2">cv. Tatra</strain>
        <tissue evidence="1">Young leaves</tissue>
    </source>
</reference>
<sequence length="124" mass="14445">MDIDYVIRKDEPHAITEESTQVAVALYERWERSNRLNVMFIKTKVTADIHSSVDQHENVRDLLKVIDDQFVTSKKALANTLIRKFSSHPLTDVKGVREHIMKMCDISTELKKLKVYMSKSFLVH</sequence>
<dbReference type="AlphaFoldDB" id="A0A2K3P4W8"/>
<organism evidence="1 2">
    <name type="scientific">Trifolium pratense</name>
    <name type="common">Red clover</name>
    <dbReference type="NCBI Taxonomy" id="57577"/>
    <lineage>
        <taxon>Eukaryota</taxon>
        <taxon>Viridiplantae</taxon>
        <taxon>Streptophyta</taxon>
        <taxon>Embryophyta</taxon>
        <taxon>Tracheophyta</taxon>
        <taxon>Spermatophyta</taxon>
        <taxon>Magnoliopsida</taxon>
        <taxon>eudicotyledons</taxon>
        <taxon>Gunneridae</taxon>
        <taxon>Pentapetalae</taxon>
        <taxon>rosids</taxon>
        <taxon>fabids</taxon>
        <taxon>Fabales</taxon>
        <taxon>Fabaceae</taxon>
        <taxon>Papilionoideae</taxon>
        <taxon>50 kb inversion clade</taxon>
        <taxon>NPAAA clade</taxon>
        <taxon>Hologalegina</taxon>
        <taxon>IRL clade</taxon>
        <taxon>Trifolieae</taxon>
        <taxon>Trifolium</taxon>
    </lineage>
</organism>
<comment type="caution">
    <text evidence="1">The sequence shown here is derived from an EMBL/GenBank/DDBJ whole genome shotgun (WGS) entry which is preliminary data.</text>
</comment>